<dbReference type="PANTHER" id="PTHR47726">
    <property type="entry name" value="NAD(P)H-QUINONE OXIDOREDUCTASE SUBUNIT U, CHLOROPLASTIC"/>
    <property type="match status" value="1"/>
</dbReference>
<dbReference type="InterPro" id="IPR001623">
    <property type="entry name" value="DnaJ_domain"/>
</dbReference>
<evidence type="ECO:0000313" key="6">
    <source>
        <dbReference type="Proteomes" id="UP000006727"/>
    </source>
</evidence>
<accession>A9RK51</accession>
<dbReference type="EMBL" id="ABEU02000004">
    <property type="protein sequence ID" value="PNR55322.1"/>
    <property type="molecule type" value="Genomic_DNA"/>
</dbReference>
<dbReference type="AlphaFoldDB" id="A9RK51"/>
<keyword evidence="2" id="KW-0812">Transmembrane</keyword>
<dbReference type="GO" id="GO:0010598">
    <property type="term" value="C:NAD(P)H dehydrogenase complex (plastoquinone)"/>
    <property type="evidence" value="ECO:0000318"/>
    <property type="project" value="GO_Central"/>
</dbReference>
<evidence type="ECO:0000313" key="5">
    <source>
        <dbReference type="EnsemblPlants" id="Pp3c4_14700V3.1"/>
    </source>
</evidence>
<evidence type="ECO:0000259" key="3">
    <source>
        <dbReference type="Pfam" id="PF00226"/>
    </source>
</evidence>
<dbReference type="InterPro" id="IPR036869">
    <property type="entry name" value="J_dom_sf"/>
</dbReference>
<feature type="transmembrane region" description="Helical" evidence="2">
    <location>
        <begin position="203"/>
        <end position="225"/>
    </location>
</feature>
<reference evidence="4 6" key="1">
    <citation type="journal article" date="2008" name="Science">
        <title>The Physcomitrella genome reveals evolutionary insights into the conquest of land by plants.</title>
        <authorList>
            <person name="Rensing S."/>
            <person name="Lang D."/>
            <person name="Zimmer A."/>
            <person name="Terry A."/>
            <person name="Salamov A."/>
            <person name="Shapiro H."/>
            <person name="Nishiyama T."/>
            <person name="Perroud P.-F."/>
            <person name="Lindquist E."/>
            <person name="Kamisugi Y."/>
            <person name="Tanahashi T."/>
            <person name="Sakakibara K."/>
            <person name="Fujita T."/>
            <person name="Oishi K."/>
            <person name="Shin-I T."/>
            <person name="Kuroki Y."/>
            <person name="Toyoda A."/>
            <person name="Suzuki Y."/>
            <person name="Hashimoto A."/>
            <person name="Yamaguchi K."/>
            <person name="Sugano A."/>
            <person name="Kohara Y."/>
            <person name="Fujiyama A."/>
            <person name="Anterola A."/>
            <person name="Aoki S."/>
            <person name="Ashton N."/>
            <person name="Barbazuk W.B."/>
            <person name="Barker E."/>
            <person name="Bennetzen J."/>
            <person name="Bezanilla M."/>
            <person name="Blankenship R."/>
            <person name="Cho S.H."/>
            <person name="Dutcher S."/>
            <person name="Estelle M."/>
            <person name="Fawcett J.A."/>
            <person name="Gundlach H."/>
            <person name="Hanada K."/>
            <person name="Heyl A."/>
            <person name="Hicks K.A."/>
            <person name="Hugh J."/>
            <person name="Lohr M."/>
            <person name="Mayer K."/>
            <person name="Melkozernov A."/>
            <person name="Murata T."/>
            <person name="Nelson D."/>
            <person name="Pils B."/>
            <person name="Prigge M."/>
            <person name="Reiss B."/>
            <person name="Renner T."/>
            <person name="Rombauts S."/>
            <person name="Rushton P."/>
            <person name="Sanderfoot A."/>
            <person name="Schween G."/>
            <person name="Shiu S.-H."/>
            <person name="Stueber K."/>
            <person name="Theodoulou F.L."/>
            <person name="Tu H."/>
            <person name="Van de Peer Y."/>
            <person name="Verrier P.J."/>
            <person name="Waters E."/>
            <person name="Wood A."/>
            <person name="Yang L."/>
            <person name="Cove D."/>
            <person name="Cuming A."/>
            <person name="Hasebe M."/>
            <person name="Lucas S."/>
            <person name="Mishler D.B."/>
            <person name="Reski R."/>
            <person name="Grigoriev I."/>
            <person name="Quatrano R.S."/>
            <person name="Boore J.L."/>
        </authorList>
    </citation>
    <scope>NUCLEOTIDE SEQUENCE [LARGE SCALE GENOMIC DNA]</scope>
    <source>
        <strain evidence="5 6">cv. Gransden 2004</strain>
    </source>
</reference>
<proteinExistence type="predicted"/>
<gene>
    <name evidence="5" type="primary">LOC112280858</name>
    <name evidence="4" type="ORF">PHYPA_006219</name>
</gene>
<evidence type="ECO:0000256" key="2">
    <source>
        <dbReference type="SAM" id="Phobius"/>
    </source>
</evidence>
<dbReference type="EnsemblPlants" id="Pp3c4_14700V3.2">
    <property type="protein sequence ID" value="Pp3c4_14700V3.2"/>
    <property type="gene ID" value="Pp3c4_14700"/>
</dbReference>
<dbReference type="PaxDb" id="3218-PP1S13_462V6.1"/>
<keyword evidence="6" id="KW-1185">Reference proteome</keyword>
<dbReference type="STRING" id="3218.A9RK51"/>
<reference evidence="4 6" key="2">
    <citation type="journal article" date="2018" name="Plant J.">
        <title>The Physcomitrella patens chromosome-scale assembly reveals moss genome structure and evolution.</title>
        <authorList>
            <person name="Lang D."/>
            <person name="Ullrich K.K."/>
            <person name="Murat F."/>
            <person name="Fuchs J."/>
            <person name="Jenkins J."/>
            <person name="Haas F.B."/>
            <person name="Piednoel M."/>
            <person name="Gundlach H."/>
            <person name="Van Bel M."/>
            <person name="Meyberg R."/>
            <person name="Vives C."/>
            <person name="Morata J."/>
            <person name="Symeonidi A."/>
            <person name="Hiss M."/>
            <person name="Muchero W."/>
            <person name="Kamisugi Y."/>
            <person name="Saleh O."/>
            <person name="Blanc G."/>
            <person name="Decker E.L."/>
            <person name="van Gessel N."/>
            <person name="Grimwood J."/>
            <person name="Hayes R.D."/>
            <person name="Graham S.W."/>
            <person name="Gunter L.E."/>
            <person name="McDaniel S.F."/>
            <person name="Hoernstein S.N.W."/>
            <person name="Larsson A."/>
            <person name="Li F.W."/>
            <person name="Perroud P.F."/>
            <person name="Phillips J."/>
            <person name="Ranjan P."/>
            <person name="Rokshar D.S."/>
            <person name="Rothfels C.J."/>
            <person name="Schneider L."/>
            <person name="Shu S."/>
            <person name="Stevenson D.W."/>
            <person name="Thummler F."/>
            <person name="Tillich M."/>
            <person name="Villarreal Aguilar J.C."/>
            <person name="Widiez T."/>
            <person name="Wong G.K."/>
            <person name="Wymore A."/>
            <person name="Zhang Y."/>
            <person name="Zimmer A.D."/>
            <person name="Quatrano R.S."/>
            <person name="Mayer K.F.X."/>
            <person name="Goodstein D."/>
            <person name="Casacuberta J.M."/>
            <person name="Vandepoele K."/>
            <person name="Reski R."/>
            <person name="Cuming A.C."/>
            <person name="Tuskan G.A."/>
            <person name="Maumus F."/>
            <person name="Salse J."/>
            <person name="Schmutz J."/>
            <person name="Rensing S.A."/>
        </authorList>
    </citation>
    <scope>NUCLEOTIDE SEQUENCE [LARGE SCALE GENOMIC DNA]</scope>
    <source>
        <strain evidence="5 6">cv. Gransden 2004</strain>
    </source>
</reference>
<dbReference type="InterPro" id="IPR044199">
    <property type="entry name" value="NdhU_chloroplastic"/>
</dbReference>
<feature type="domain" description="J" evidence="3">
    <location>
        <begin position="98"/>
        <end position="159"/>
    </location>
</feature>
<sequence length="229" mass="25316">MMQCLPAQCQLLSPVSTNVTSRTQRPSCSITRISQSRRASGLVVRAESTSAPTSTVETESPTPTEAVALTPTAPASKSLINEENILSAITGQNIIVEDHYGRLGVNPEASSSEIVKTYQERCAEVRQKNLSESETEEILNKLKDSVDLLTSEEERRLYDWCLLRKATHTVDYAWPYEADITQRLQDPTSLVVPPEDDGVNDKVGLFFAGWFVLSCILSIVIGHGWEKSM</sequence>
<dbReference type="Gramene" id="Pp3c4_14700V3.2">
    <property type="protein sequence ID" value="Pp3c4_14700V3.2"/>
    <property type="gene ID" value="Pp3c4_14700"/>
</dbReference>
<evidence type="ECO:0000313" key="4">
    <source>
        <dbReference type="EMBL" id="PNR55322.1"/>
    </source>
</evidence>
<dbReference type="GO" id="GO:0009507">
    <property type="term" value="C:chloroplast"/>
    <property type="evidence" value="ECO:0000318"/>
    <property type="project" value="GO_Central"/>
</dbReference>
<dbReference type="PANTHER" id="PTHR47726:SF1">
    <property type="entry name" value="NAD(P)H-QUINONE OXIDOREDUCTASE SUBUNIT U, CHLOROPLASTIC"/>
    <property type="match status" value="1"/>
</dbReference>
<dbReference type="HOGENOM" id="CLU_103116_0_0_1"/>
<reference evidence="5" key="3">
    <citation type="submission" date="2020-12" db="UniProtKB">
        <authorList>
            <consortium name="EnsemblPlants"/>
        </authorList>
    </citation>
    <scope>IDENTIFICATION</scope>
</reference>
<dbReference type="OMA" id="PRNCSYD"/>
<dbReference type="Gene3D" id="1.10.287.110">
    <property type="entry name" value="DnaJ domain"/>
    <property type="match status" value="1"/>
</dbReference>
<name>A9RK51_PHYPA</name>
<dbReference type="Pfam" id="PF00226">
    <property type="entry name" value="DnaJ"/>
    <property type="match status" value="1"/>
</dbReference>
<protein>
    <recommendedName>
        <fullName evidence="3">J domain-containing protein</fullName>
    </recommendedName>
</protein>
<dbReference type="SUPFAM" id="SSF46565">
    <property type="entry name" value="Chaperone J-domain"/>
    <property type="match status" value="1"/>
</dbReference>
<feature type="compositionally biased region" description="Low complexity" evidence="1">
    <location>
        <begin position="46"/>
        <end position="64"/>
    </location>
</feature>
<evidence type="ECO:0000256" key="1">
    <source>
        <dbReference type="SAM" id="MobiDB-lite"/>
    </source>
</evidence>
<dbReference type="Gramene" id="Pp3c4_14700V3.1">
    <property type="protein sequence ID" value="Pp3c4_14700V3.1"/>
    <property type="gene ID" value="Pp3c4_14700"/>
</dbReference>
<dbReference type="eggNOG" id="ENOG502RXG6">
    <property type="taxonomic scope" value="Eukaryota"/>
</dbReference>
<dbReference type="EnsemblPlants" id="Pp3c4_14700V3.1">
    <property type="protein sequence ID" value="Pp3c4_14700V3.1"/>
    <property type="gene ID" value="Pp3c4_14700"/>
</dbReference>
<dbReference type="GeneID" id="112280858"/>
<keyword evidence="2" id="KW-0472">Membrane</keyword>
<feature type="region of interest" description="Disordered" evidence="1">
    <location>
        <begin position="41"/>
        <end position="64"/>
    </location>
</feature>
<dbReference type="GO" id="GO:0009535">
    <property type="term" value="C:chloroplast thylakoid membrane"/>
    <property type="evidence" value="ECO:0007669"/>
    <property type="project" value="InterPro"/>
</dbReference>
<dbReference type="Proteomes" id="UP000006727">
    <property type="component" value="Chromosome 4"/>
</dbReference>
<keyword evidence="2" id="KW-1133">Transmembrane helix</keyword>
<dbReference type="RefSeq" id="XP_024372513.1">
    <property type="nucleotide sequence ID" value="XM_024516745.2"/>
</dbReference>
<organism evidence="4">
    <name type="scientific">Physcomitrium patens</name>
    <name type="common">Spreading-leaved earth moss</name>
    <name type="synonym">Physcomitrella patens</name>
    <dbReference type="NCBI Taxonomy" id="3218"/>
    <lineage>
        <taxon>Eukaryota</taxon>
        <taxon>Viridiplantae</taxon>
        <taxon>Streptophyta</taxon>
        <taxon>Embryophyta</taxon>
        <taxon>Bryophyta</taxon>
        <taxon>Bryophytina</taxon>
        <taxon>Bryopsida</taxon>
        <taxon>Funariidae</taxon>
        <taxon>Funariales</taxon>
        <taxon>Funariaceae</taxon>
        <taxon>Physcomitrium</taxon>
    </lineage>
</organism>
<dbReference type="OrthoDB" id="2013770at2759"/>